<dbReference type="Pfam" id="PF00171">
    <property type="entry name" value="Aldedh"/>
    <property type="match status" value="1"/>
</dbReference>
<gene>
    <name evidence="10" type="primary">ydcW</name>
    <name evidence="10" type="ORF">COOX1_1821</name>
</gene>
<keyword evidence="2 8" id="KW-0560">Oxidoreductase</keyword>
<dbReference type="PROSITE" id="PS00687">
    <property type="entry name" value="ALDEHYDE_DEHYDR_GLU"/>
    <property type="match status" value="1"/>
</dbReference>
<protein>
    <recommendedName>
        <fullName evidence="6">3-sulfolactaldehyde dehydrogenase</fullName>
        <ecNumber evidence="5">1.2.1.97</ecNumber>
    </recommendedName>
</protein>
<evidence type="ECO:0000256" key="3">
    <source>
        <dbReference type="ARBA" id="ARBA00050326"/>
    </source>
</evidence>
<organism evidence="10 11">
    <name type="scientific">Kyrpidia spormannii</name>
    <dbReference type="NCBI Taxonomy" id="2055160"/>
    <lineage>
        <taxon>Bacteria</taxon>
        <taxon>Bacillati</taxon>
        <taxon>Bacillota</taxon>
        <taxon>Bacilli</taxon>
        <taxon>Bacillales</taxon>
        <taxon>Alicyclobacillaceae</taxon>
        <taxon>Kyrpidia</taxon>
    </lineage>
</organism>
<evidence type="ECO:0000256" key="4">
    <source>
        <dbReference type="ARBA" id="ARBA00054572"/>
    </source>
</evidence>
<dbReference type="PANTHER" id="PTHR11699">
    <property type="entry name" value="ALDEHYDE DEHYDROGENASE-RELATED"/>
    <property type="match status" value="1"/>
</dbReference>
<name>A0A6F9E7E3_9BACL</name>
<comment type="catalytic activity">
    <reaction evidence="3">
        <text>(2S)-3-sulfolactaldehyde + NAD(+) + H2O = (2S)-3-sulfolactate + NADH + 2 H(+)</text>
        <dbReference type="Rhea" id="RHEA:47932"/>
        <dbReference type="ChEBI" id="CHEBI:15377"/>
        <dbReference type="ChEBI" id="CHEBI:15378"/>
        <dbReference type="ChEBI" id="CHEBI:57540"/>
        <dbReference type="ChEBI" id="CHEBI:57945"/>
        <dbReference type="ChEBI" id="CHEBI:61289"/>
        <dbReference type="ChEBI" id="CHEBI:90109"/>
        <dbReference type="EC" id="1.2.1.97"/>
    </reaction>
    <physiologicalReaction direction="left-to-right" evidence="3">
        <dbReference type="Rhea" id="RHEA:47933"/>
    </physiologicalReaction>
</comment>
<sequence>MRGVIFQKKEMKFMEIYRMWIGGEWVQGEAGEEKVILDPATGQEVAKVPEATPGDVNRAVEAARASFERGTWADAAPGERAAVLLKAADLLEQQAQEYAELETRQTGKPLKLSAYSDIPAAIDNIRFFAGLARHIEGKATGEYLPGYTSAIRRDPVGVVASIAPWNYPLLMAIWKLMPALAAGNSVVIKPAPNTPLTTLKFAEILHEAGLPDGVMNVVTGDGPTVGAALTSHPAVNMISFTGSTQTGAKIMQAASDTTKRLHLELGGKAPFIVFDDADLEAAVQGAVVGAYVNSGQDCTAATRFYVHHSVYDTFVAQFIDRARKVRVGLPGDWTTDMGPVISQVHRDRIEGYVERARAAGAEVLLGGKRPADPKLAAGSYYEPTILAGLADDAEACQREIFGPVVVVMPFSDEEEVIRRANGVVYGLASSVWTRDHQRALRMSKALRFGTVWINDHLPLTSEMPHGGFKQSGFGKDLSAYALEDYTVVKHVMSELSGQAVKPWHFTIFGDVPPGMKA</sequence>
<dbReference type="GO" id="GO:0016620">
    <property type="term" value="F:oxidoreductase activity, acting on the aldehyde or oxo group of donors, NAD or NADP as acceptor"/>
    <property type="evidence" value="ECO:0007669"/>
    <property type="project" value="InterPro"/>
</dbReference>
<dbReference type="InterPro" id="IPR016160">
    <property type="entry name" value="Ald_DH_CS_CYS"/>
</dbReference>
<reference evidence="10 11" key="1">
    <citation type="submission" date="2020-04" db="EMBL/GenBank/DDBJ databases">
        <authorList>
            <person name="Hogendoorn C."/>
        </authorList>
    </citation>
    <scope>NUCLEOTIDE SEQUENCE [LARGE SCALE GENOMIC DNA]</scope>
    <source>
        <strain evidence="10">COOX1</strain>
    </source>
</reference>
<evidence type="ECO:0000256" key="2">
    <source>
        <dbReference type="ARBA" id="ARBA00023002"/>
    </source>
</evidence>
<dbReference type="PROSITE" id="PS00070">
    <property type="entry name" value="ALDEHYDE_DEHYDR_CYS"/>
    <property type="match status" value="1"/>
</dbReference>
<evidence type="ECO:0000256" key="1">
    <source>
        <dbReference type="ARBA" id="ARBA00009986"/>
    </source>
</evidence>
<dbReference type="InterPro" id="IPR016162">
    <property type="entry name" value="Ald_DH_N"/>
</dbReference>
<evidence type="ECO:0000256" key="7">
    <source>
        <dbReference type="PROSITE-ProRule" id="PRU10007"/>
    </source>
</evidence>
<dbReference type="EMBL" id="LR792683">
    <property type="protein sequence ID" value="CAB3393260.1"/>
    <property type="molecule type" value="Genomic_DNA"/>
</dbReference>
<dbReference type="SUPFAM" id="SSF53720">
    <property type="entry name" value="ALDH-like"/>
    <property type="match status" value="1"/>
</dbReference>
<evidence type="ECO:0000313" key="11">
    <source>
        <dbReference type="Proteomes" id="UP000502196"/>
    </source>
</evidence>
<feature type="domain" description="Aldehyde dehydrogenase" evidence="9">
    <location>
        <begin position="25"/>
        <end position="491"/>
    </location>
</feature>
<evidence type="ECO:0000313" key="10">
    <source>
        <dbReference type="EMBL" id="CAB3393260.1"/>
    </source>
</evidence>
<dbReference type="InterPro" id="IPR016163">
    <property type="entry name" value="Ald_DH_C"/>
</dbReference>
<dbReference type="InterPro" id="IPR029510">
    <property type="entry name" value="Ald_DH_CS_GLU"/>
</dbReference>
<dbReference type="NCBIfam" id="NF010000">
    <property type="entry name" value="PRK13473.1"/>
    <property type="match status" value="1"/>
</dbReference>
<dbReference type="EC" id="1.2.1.97" evidence="5"/>
<dbReference type="InterPro" id="IPR015657">
    <property type="entry name" value="Aminobutyraldehyde_DH"/>
</dbReference>
<evidence type="ECO:0000256" key="5">
    <source>
        <dbReference type="ARBA" id="ARBA00066984"/>
    </source>
</evidence>
<dbReference type="FunFam" id="3.40.605.10:FF:000007">
    <property type="entry name" value="NAD/NADP-dependent betaine aldehyde dehydrogenase"/>
    <property type="match status" value="1"/>
</dbReference>
<comment type="similarity">
    <text evidence="1 8">Belongs to the aldehyde dehydrogenase family.</text>
</comment>
<feature type="active site" evidence="7">
    <location>
        <position position="264"/>
    </location>
</feature>
<proteinExistence type="inferred from homology"/>
<dbReference type="CDD" id="cd07092">
    <property type="entry name" value="ALDH_ABALDH-YdcW"/>
    <property type="match status" value="1"/>
</dbReference>
<dbReference type="Proteomes" id="UP000502196">
    <property type="component" value="Chromosome"/>
</dbReference>
<dbReference type="Gene3D" id="3.40.309.10">
    <property type="entry name" value="Aldehyde Dehydrogenase, Chain A, domain 2"/>
    <property type="match status" value="1"/>
</dbReference>
<dbReference type="InterPro" id="IPR016161">
    <property type="entry name" value="Ald_DH/histidinol_DH"/>
</dbReference>
<comment type="function">
    <text evidence="4">Part of the sulfo-TAL (or sulfo-SFT) pathway, a D-sulfoquinovose degradation pathway that produces sulfolactate (SL). Catalyzes the oxidation of 3-sulfolactaldehyde (SLA) to sulfolactate (SL).</text>
</comment>
<dbReference type="Gene3D" id="3.40.605.10">
    <property type="entry name" value="Aldehyde Dehydrogenase, Chain A, domain 1"/>
    <property type="match status" value="1"/>
</dbReference>
<evidence type="ECO:0000259" key="9">
    <source>
        <dbReference type="Pfam" id="PF00171"/>
    </source>
</evidence>
<dbReference type="InterPro" id="IPR015590">
    <property type="entry name" value="Aldehyde_DH_dom"/>
</dbReference>
<dbReference type="FunFam" id="3.40.309.10:FF:000009">
    <property type="entry name" value="Aldehyde dehydrogenase A"/>
    <property type="match status" value="1"/>
</dbReference>
<evidence type="ECO:0000256" key="8">
    <source>
        <dbReference type="RuleBase" id="RU003345"/>
    </source>
</evidence>
<evidence type="ECO:0000256" key="6">
    <source>
        <dbReference type="ARBA" id="ARBA00067277"/>
    </source>
</evidence>
<accession>A0A6F9E7E3</accession>
<dbReference type="AlphaFoldDB" id="A0A6F9E7E3"/>